<dbReference type="NCBIfam" id="TIGR03127">
    <property type="entry name" value="RuMP_HxlB"/>
    <property type="match status" value="1"/>
</dbReference>
<evidence type="ECO:0000259" key="2">
    <source>
        <dbReference type="PROSITE" id="PS51464"/>
    </source>
</evidence>
<dbReference type="Gene3D" id="3.40.50.10490">
    <property type="entry name" value="Glucose-6-phosphate isomerase like protein, domain 1"/>
    <property type="match status" value="1"/>
</dbReference>
<dbReference type="PANTHER" id="PTHR43443">
    <property type="entry name" value="3-HEXULOSE-6-PHOSPHATE ISOMERASE"/>
    <property type="match status" value="1"/>
</dbReference>
<dbReference type="SUPFAM" id="SSF53697">
    <property type="entry name" value="SIS domain"/>
    <property type="match status" value="1"/>
</dbReference>
<sequence length="190" mass="21014">MGYYSDNYNETVKSVLGELDKALGAVEPETVEKFVQAVLEADQVYFVGVGRVLLSLQAICKRLAHLGIKTHYVGEITEPAITDKDLLIVGSGSGGSLFPLGIAKKAHGIGAKIVHIGSNPNSEMKDLCEFMVRIPVRTKNYLEDEIDSVQPMTSLFEQSLLLFGDVVAKMIIDERKIDMKSLWRYHANLE</sequence>
<gene>
    <name evidence="3" type="primary">hxlB</name>
    <name evidence="3" type="ORF">WMO29_08570</name>
</gene>
<protein>
    <submittedName>
        <fullName evidence="3">6-phospho-3-hexuloisomerase</fullName>
        <ecNumber evidence="3">5.3.1.27</ecNumber>
    </submittedName>
</protein>
<dbReference type="GO" id="GO:0043800">
    <property type="term" value="F:6-phospho-3-hexuloisomerase activity"/>
    <property type="evidence" value="ECO:0007669"/>
    <property type="project" value="UniProtKB-EC"/>
</dbReference>
<dbReference type="InterPro" id="IPR001347">
    <property type="entry name" value="SIS_dom"/>
</dbReference>
<dbReference type="Proteomes" id="UP001438008">
    <property type="component" value="Unassembled WGS sequence"/>
</dbReference>
<dbReference type="EMBL" id="JBBMFE010000006">
    <property type="protein sequence ID" value="MEQ2472544.1"/>
    <property type="molecule type" value="Genomic_DNA"/>
</dbReference>
<accession>A0ABV1FHK4</accession>
<comment type="similarity">
    <text evidence="1">Belongs to the SIS family. PHI subfamily.</text>
</comment>
<comment type="caution">
    <text evidence="3">The sequence shown here is derived from an EMBL/GenBank/DDBJ whole genome shotgun (WGS) entry which is preliminary data.</text>
</comment>
<reference evidence="3 4" key="1">
    <citation type="submission" date="2024-03" db="EMBL/GenBank/DDBJ databases">
        <title>Human intestinal bacterial collection.</title>
        <authorList>
            <person name="Pauvert C."/>
            <person name="Hitch T.C.A."/>
            <person name="Clavel T."/>
        </authorList>
    </citation>
    <scope>NUCLEOTIDE SEQUENCE [LARGE SCALE GENOMIC DNA]</scope>
    <source>
        <strain evidence="3 4">CLA-AA-H132</strain>
    </source>
</reference>
<dbReference type="InterPro" id="IPR017552">
    <property type="entry name" value="PHI/rmpB"/>
</dbReference>
<dbReference type="InterPro" id="IPR046348">
    <property type="entry name" value="SIS_dom_sf"/>
</dbReference>
<feature type="domain" description="SIS" evidence="2">
    <location>
        <begin position="34"/>
        <end position="177"/>
    </location>
</feature>
<dbReference type="PANTHER" id="PTHR43443:SF1">
    <property type="entry name" value="3-HEXULOSE-6-PHOSPHATE ISOMERASE"/>
    <property type="match status" value="1"/>
</dbReference>
<dbReference type="EC" id="5.3.1.27" evidence="3"/>
<evidence type="ECO:0000313" key="3">
    <source>
        <dbReference type="EMBL" id="MEQ2472544.1"/>
    </source>
</evidence>
<organism evidence="3 4">
    <name type="scientific">Laedolimicola intestinihominis</name>
    <dbReference type="NCBI Taxonomy" id="3133166"/>
    <lineage>
        <taxon>Bacteria</taxon>
        <taxon>Bacillati</taxon>
        <taxon>Bacillota</taxon>
        <taxon>Clostridia</taxon>
        <taxon>Lachnospirales</taxon>
        <taxon>Lachnospiraceae</taxon>
        <taxon>Laedolimicola</taxon>
    </lineage>
</organism>
<evidence type="ECO:0000256" key="1">
    <source>
        <dbReference type="ARBA" id="ARBA00009235"/>
    </source>
</evidence>
<dbReference type="PROSITE" id="PS51464">
    <property type="entry name" value="SIS"/>
    <property type="match status" value="1"/>
</dbReference>
<name>A0ABV1FHK4_9FIRM</name>
<evidence type="ECO:0000313" key="4">
    <source>
        <dbReference type="Proteomes" id="UP001438008"/>
    </source>
</evidence>
<keyword evidence="4" id="KW-1185">Reference proteome</keyword>
<keyword evidence="3" id="KW-0413">Isomerase</keyword>
<proteinExistence type="inferred from homology"/>
<dbReference type="RefSeq" id="WP_349164509.1">
    <property type="nucleotide sequence ID" value="NZ_JBBMFE010000006.1"/>
</dbReference>